<protein>
    <submittedName>
        <fullName evidence="2">Uncharacterized protein</fullName>
    </submittedName>
</protein>
<evidence type="ECO:0000256" key="1">
    <source>
        <dbReference type="SAM" id="MobiDB-lite"/>
    </source>
</evidence>
<accession>A0A4R5WWZ0</accession>
<reference evidence="2" key="1">
    <citation type="submission" date="2023-06" db="EMBL/GenBank/DDBJ databases">
        <title>Identification of two novel mycobacterium reveal diversities and complexities of Mycobacterium gordonae clade.</title>
        <authorList>
            <person name="Matsumoto Y."/>
            <person name="Nakamura S."/>
            <person name="Motooka D."/>
            <person name="Fukushima K."/>
        </authorList>
    </citation>
    <scope>NUCLEOTIDE SEQUENCE</scope>
    <source>
        <strain evidence="2">TY812</strain>
    </source>
</reference>
<dbReference type="Proteomes" id="UP001229081">
    <property type="component" value="Unassembled WGS sequence"/>
</dbReference>
<gene>
    <name evidence="2" type="ORF">QXL92_16500</name>
</gene>
<name>A0A4R5WWZ0_9MYCO</name>
<dbReference type="EMBL" id="JAUFSA010000001">
    <property type="protein sequence ID" value="MDP7736344.1"/>
    <property type="molecule type" value="Genomic_DNA"/>
</dbReference>
<proteinExistence type="predicted"/>
<sequence>MEHADELIEVVTALRSANDALIEASTSGDVTEATRLLRDIAALERRRNRLVHNGNRDVAPATSAYESSVPLRDQVIRALWLTGRPSSARLVSDVTKSRWAERVDTAKLSYLRRDEARSWRKAQELPGRQMRDVYVVPALTYDRFTPVRGTVALSTWPTSLRLIAPLSPRVDMLHSTVALAEETLQVAGTNYEAPMMRLVARLGATIPGIKPFGAEPQAVIDAARSELKEIEETDELERSEAAERAHAQLDREEQRFGTQIRTLTSRTGGGGR</sequence>
<evidence type="ECO:0000313" key="3">
    <source>
        <dbReference type="Proteomes" id="UP001229081"/>
    </source>
</evidence>
<dbReference type="RefSeq" id="WP_133436547.1">
    <property type="nucleotide sequence ID" value="NZ_JAUFSA010000001.1"/>
</dbReference>
<comment type="caution">
    <text evidence="2">The sequence shown here is derived from an EMBL/GenBank/DDBJ whole genome shotgun (WGS) entry which is preliminary data.</text>
</comment>
<feature type="region of interest" description="Disordered" evidence="1">
    <location>
        <begin position="231"/>
        <end position="272"/>
    </location>
</feature>
<dbReference type="AlphaFoldDB" id="A0A4R5WWZ0"/>
<organism evidence="2 3">
    <name type="scientific">Mycobacterium paragordonae</name>
    <dbReference type="NCBI Taxonomy" id="1389713"/>
    <lineage>
        <taxon>Bacteria</taxon>
        <taxon>Bacillati</taxon>
        <taxon>Actinomycetota</taxon>
        <taxon>Actinomycetes</taxon>
        <taxon>Mycobacteriales</taxon>
        <taxon>Mycobacteriaceae</taxon>
        <taxon>Mycobacterium</taxon>
    </lineage>
</organism>
<evidence type="ECO:0000313" key="2">
    <source>
        <dbReference type="EMBL" id="MDP7736344.1"/>
    </source>
</evidence>
<feature type="compositionally biased region" description="Basic and acidic residues" evidence="1">
    <location>
        <begin position="231"/>
        <end position="255"/>
    </location>
</feature>